<dbReference type="EMBL" id="CAAALY010248014">
    <property type="protein sequence ID" value="VEL34609.1"/>
    <property type="molecule type" value="Genomic_DNA"/>
</dbReference>
<accession>A0A3S5AE19</accession>
<feature type="compositionally biased region" description="Low complexity" evidence="1">
    <location>
        <begin position="299"/>
        <end position="309"/>
    </location>
</feature>
<sequence>MAHIGQPASSYSRIPAGNRLPDNRAKGPNPGKVQHRHSRKRDIDALGTPSLSNTTKAPRRKGKPGSASRTQVLNGAAKGVALGAEMDADKHEGGTAVGSCTLAEAKRDHAHSGYAHSHLPARSHSYSHSHDHGHSHSHAHSHAHGPAYTCRSTGLSVHRPTRRRQRRSGGPSTPDRHEVATPAHLLHAHTHASSRCSVSSSSDSPPPVSSLFPPSQELISAGDHLHEQQIPPFPHSAPQQPHKKPLAQQQQHHHHHHHHHLHHPPSFSDQHGDATTRRHHQSPHQQLCASATSDTTLVASAANASGNRSSRARSLRLRQSCTGRYSRTPEVLSHEAHLQTHMPYRQQQKLAGGSSVSVGEDNRATFGTNSMTGTRPGFPSSPLTPSLMDKLLGIGESMTMKPWPFCNTAQPQDV</sequence>
<gene>
    <name evidence="2" type="ORF">PXEA_LOCUS28049</name>
</gene>
<feature type="compositionally biased region" description="Low complexity" evidence="1">
    <location>
        <begin position="193"/>
        <end position="215"/>
    </location>
</feature>
<organism evidence="2 3">
    <name type="scientific">Protopolystoma xenopodis</name>
    <dbReference type="NCBI Taxonomy" id="117903"/>
    <lineage>
        <taxon>Eukaryota</taxon>
        <taxon>Metazoa</taxon>
        <taxon>Spiralia</taxon>
        <taxon>Lophotrochozoa</taxon>
        <taxon>Platyhelminthes</taxon>
        <taxon>Monogenea</taxon>
        <taxon>Polyopisthocotylea</taxon>
        <taxon>Polystomatidea</taxon>
        <taxon>Polystomatidae</taxon>
        <taxon>Protopolystoma</taxon>
    </lineage>
</organism>
<keyword evidence="3" id="KW-1185">Reference proteome</keyword>
<proteinExistence type="predicted"/>
<feature type="region of interest" description="Disordered" evidence="1">
    <location>
        <begin position="1"/>
        <end position="74"/>
    </location>
</feature>
<evidence type="ECO:0000256" key="1">
    <source>
        <dbReference type="SAM" id="MobiDB-lite"/>
    </source>
</evidence>
<feature type="compositionally biased region" description="Polar residues" evidence="1">
    <location>
        <begin position="283"/>
        <end position="298"/>
    </location>
</feature>
<dbReference type="Proteomes" id="UP000784294">
    <property type="component" value="Unassembled WGS sequence"/>
</dbReference>
<evidence type="ECO:0000313" key="2">
    <source>
        <dbReference type="EMBL" id="VEL34609.1"/>
    </source>
</evidence>
<dbReference type="AlphaFoldDB" id="A0A3S5AE19"/>
<feature type="region of interest" description="Disordered" evidence="1">
    <location>
        <begin position="109"/>
        <end position="215"/>
    </location>
</feature>
<feature type="region of interest" description="Disordered" evidence="1">
    <location>
        <begin position="227"/>
        <end position="321"/>
    </location>
</feature>
<evidence type="ECO:0000313" key="3">
    <source>
        <dbReference type="Proteomes" id="UP000784294"/>
    </source>
</evidence>
<name>A0A3S5AE19_9PLAT</name>
<feature type="compositionally biased region" description="Basic residues" evidence="1">
    <location>
        <begin position="241"/>
        <end position="263"/>
    </location>
</feature>
<reference evidence="2" key="1">
    <citation type="submission" date="2018-11" db="EMBL/GenBank/DDBJ databases">
        <authorList>
            <consortium name="Pathogen Informatics"/>
        </authorList>
    </citation>
    <scope>NUCLEOTIDE SEQUENCE</scope>
</reference>
<protein>
    <submittedName>
        <fullName evidence="2">Uncharacterized protein</fullName>
    </submittedName>
</protein>
<comment type="caution">
    <text evidence="2">The sequence shown here is derived from an EMBL/GenBank/DDBJ whole genome shotgun (WGS) entry which is preliminary data.</text>
</comment>